<evidence type="ECO:0000256" key="7">
    <source>
        <dbReference type="ARBA" id="ARBA00023157"/>
    </source>
</evidence>
<name>A0A132A5W2_SARSC</name>
<evidence type="ECO:0000256" key="3">
    <source>
        <dbReference type="ARBA" id="ARBA00022692"/>
    </source>
</evidence>
<gene>
    <name evidence="9" type="ORF">QR98_0048260</name>
</gene>
<protein>
    <submittedName>
        <fullName evidence="9">KH domain containing protein 13</fullName>
    </submittedName>
</protein>
<dbReference type="PRINTS" id="PR00261">
    <property type="entry name" value="LDLRECEPTOR"/>
</dbReference>
<comment type="caution">
    <text evidence="9">The sequence shown here is derived from an EMBL/GenBank/DDBJ whole genome shotgun (WGS) entry which is preliminary data.</text>
</comment>
<evidence type="ECO:0000313" key="9">
    <source>
        <dbReference type="EMBL" id="KPM06351.1"/>
    </source>
</evidence>
<feature type="disulfide bond" evidence="8">
    <location>
        <begin position="39"/>
        <end position="51"/>
    </location>
</feature>
<dbReference type="GO" id="GO:0016192">
    <property type="term" value="P:vesicle-mediated transport"/>
    <property type="evidence" value="ECO:0007669"/>
    <property type="project" value="UniProtKB-ARBA"/>
</dbReference>
<evidence type="ECO:0000256" key="8">
    <source>
        <dbReference type="PROSITE-ProRule" id="PRU00124"/>
    </source>
</evidence>
<dbReference type="PANTHER" id="PTHR24270">
    <property type="entry name" value="LOW-DENSITY LIPOPROTEIN RECEPTOR-RELATED"/>
    <property type="match status" value="1"/>
</dbReference>
<feature type="disulfide bond" evidence="8">
    <location>
        <begin position="19"/>
        <end position="34"/>
    </location>
</feature>
<keyword evidence="6" id="KW-0472">Membrane</keyword>
<dbReference type="EMBL" id="JXLN01010810">
    <property type="protein sequence ID" value="KPM06351.1"/>
    <property type="molecule type" value="Genomic_DNA"/>
</dbReference>
<dbReference type="FunFam" id="4.10.400.10:FF:000011">
    <property type="entry name" value="Low-density lipoprotein receptor-related protein 1"/>
    <property type="match status" value="1"/>
</dbReference>
<dbReference type="AlphaFoldDB" id="A0A132A5W2"/>
<dbReference type="SUPFAM" id="SSF57424">
    <property type="entry name" value="LDL receptor-like module"/>
    <property type="match status" value="2"/>
</dbReference>
<dbReference type="InterPro" id="IPR036055">
    <property type="entry name" value="LDL_receptor-like_sf"/>
</dbReference>
<evidence type="ECO:0000256" key="6">
    <source>
        <dbReference type="ARBA" id="ARBA00023136"/>
    </source>
</evidence>
<dbReference type="GO" id="GO:0012505">
    <property type="term" value="C:endomembrane system"/>
    <property type="evidence" value="ECO:0007669"/>
    <property type="project" value="UniProtKB-SubCell"/>
</dbReference>
<dbReference type="CDD" id="cd00112">
    <property type="entry name" value="LDLa"/>
    <property type="match status" value="2"/>
</dbReference>
<evidence type="ECO:0000256" key="1">
    <source>
        <dbReference type="ARBA" id="ARBA00004167"/>
    </source>
</evidence>
<dbReference type="VEuPathDB" id="VectorBase:SSCA001312"/>
<dbReference type="Pfam" id="PF00057">
    <property type="entry name" value="Ldl_recept_a"/>
    <property type="match status" value="2"/>
</dbReference>
<keyword evidence="5" id="KW-1133">Transmembrane helix</keyword>
<feature type="disulfide bond" evidence="8">
    <location>
        <begin position="7"/>
        <end position="25"/>
    </location>
</feature>
<comment type="subcellular location">
    <subcellularLocation>
        <location evidence="2">Endomembrane system</location>
    </subcellularLocation>
    <subcellularLocation>
        <location evidence="1">Membrane</location>
        <topology evidence="1">Single-pass membrane protein</topology>
    </subcellularLocation>
</comment>
<dbReference type="InterPro" id="IPR002172">
    <property type="entry name" value="LDrepeatLR_classA_rpt"/>
</dbReference>
<evidence type="ECO:0000256" key="2">
    <source>
        <dbReference type="ARBA" id="ARBA00004308"/>
    </source>
</evidence>
<dbReference type="Gene3D" id="4.10.400.10">
    <property type="entry name" value="Low-density Lipoprotein Receptor"/>
    <property type="match status" value="2"/>
</dbReference>
<sequence length="125" mass="14232">MDHEFKCNQTCIDSLLIVCDTKIDCKDGSDELNCETYVCPETHFKCNNHYCIPTENVCDFRDDCGDNSDEEACNLVGSVSTNATMANAFKRTVFVTDKMIVSMVAMRSNAIQWILKRFIHLESRD</sequence>
<evidence type="ECO:0000313" key="10">
    <source>
        <dbReference type="Proteomes" id="UP000616769"/>
    </source>
</evidence>
<evidence type="ECO:0000256" key="4">
    <source>
        <dbReference type="ARBA" id="ARBA00022737"/>
    </source>
</evidence>
<dbReference type="SMART" id="SM00192">
    <property type="entry name" value="LDLa"/>
    <property type="match status" value="2"/>
</dbReference>
<reference evidence="9 10" key="1">
    <citation type="journal article" date="2015" name="Parasit. Vectors">
        <title>Draft genome of the scabies mite.</title>
        <authorList>
            <person name="Rider S.D.Jr."/>
            <person name="Morgan M.S."/>
            <person name="Arlian L.G."/>
        </authorList>
    </citation>
    <scope>NUCLEOTIDE SEQUENCE [LARGE SCALE GENOMIC DNA]</scope>
    <source>
        <strain evidence="9">Arlian Lab</strain>
    </source>
</reference>
<dbReference type="GO" id="GO:0005886">
    <property type="term" value="C:plasma membrane"/>
    <property type="evidence" value="ECO:0007669"/>
    <property type="project" value="TreeGrafter"/>
</dbReference>
<keyword evidence="7 8" id="KW-1015">Disulfide bond</keyword>
<feature type="disulfide bond" evidence="8">
    <location>
        <begin position="58"/>
        <end position="73"/>
    </location>
</feature>
<keyword evidence="4" id="KW-0677">Repeat</keyword>
<keyword evidence="3" id="KW-0812">Transmembrane</keyword>
<accession>A0A132A5W2</accession>
<dbReference type="PANTHER" id="PTHR24270:SF8">
    <property type="entry name" value="LD11117P-RELATED"/>
    <property type="match status" value="1"/>
</dbReference>
<evidence type="ECO:0000256" key="5">
    <source>
        <dbReference type="ARBA" id="ARBA00022989"/>
    </source>
</evidence>
<dbReference type="Proteomes" id="UP000616769">
    <property type="component" value="Unassembled WGS sequence"/>
</dbReference>
<comment type="caution">
    <text evidence="8">Lacks conserved residue(s) required for the propagation of feature annotation.</text>
</comment>
<dbReference type="InterPro" id="IPR023415">
    <property type="entry name" value="LDLR_class-A_CS"/>
</dbReference>
<dbReference type="PROSITE" id="PS50068">
    <property type="entry name" value="LDLRA_2"/>
    <property type="match status" value="2"/>
</dbReference>
<proteinExistence type="predicted"/>
<dbReference type="InterPro" id="IPR050685">
    <property type="entry name" value="LDLR"/>
</dbReference>
<feature type="disulfide bond" evidence="8">
    <location>
        <begin position="46"/>
        <end position="64"/>
    </location>
</feature>
<dbReference type="PROSITE" id="PS01209">
    <property type="entry name" value="LDLRA_1"/>
    <property type="match status" value="1"/>
</dbReference>
<organism evidence="9 10">
    <name type="scientific">Sarcoptes scabiei</name>
    <name type="common">Itch mite</name>
    <name type="synonym">Acarus scabiei</name>
    <dbReference type="NCBI Taxonomy" id="52283"/>
    <lineage>
        <taxon>Eukaryota</taxon>
        <taxon>Metazoa</taxon>
        <taxon>Ecdysozoa</taxon>
        <taxon>Arthropoda</taxon>
        <taxon>Chelicerata</taxon>
        <taxon>Arachnida</taxon>
        <taxon>Acari</taxon>
        <taxon>Acariformes</taxon>
        <taxon>Sarcoptiformes</taxon>
        <taxon>Astigmata</taxon>
        <taxon>Psoroptidia</taxon>
        <taxon>Sarcoptoidea</taxon>
        <taxon>Sarcoptidae</taxon>
        <taxon>Sarcoptinae</taxon>
        <taxon>Sarcoptes</taxon>
    </lineage>
</organism>